<dbReference type="InterPro" id="IPR024671">
    <property type="entry name" value="Atg22-like"/>
</dbReference>
<feature type="transmembrane region" description="Helical" evidence="6">
    <location>
        <begin position="263"/>
        <end position="286"/>
    </location>
</feature>
<keyword evidence="4 6" id="KW-1133">Transmembrane helix</keyword>
<name>E6U3L8_ETHHY</name>
<dbReference type="eggNOG" id="COG2270">
    <property type="taxonomic scope" value="Bacteria"/>
</dbReference>
<feature type="transmembrane region" description="Helical" evidence="6">
    <location>
        <begin position="83"/>
        <end position="100"/>
    </location>
</feature>
<protein>
    <submittedName>
        <fullName evidence="8">Major facilitator superfamily MFS_1</fullName>
    </submittedName>
</protein>
<feature type="transmembrane region" description="Helical" evidence="6">
    <location>
        <begin position="233"/>
        <end position="251"/>
    </location>
</feature>
<dbReference type="SUPFAM" id="SSF103473">
    <property type="entry name" value="MFS general substrate transporter"/>
    <property type="match status" value="1"/>
</dbReference>
<comment type="subcellular location">
    <subcellularLocation>
        <location evidence="1">Cell membrane</location>
        <topology evidence="1">Multi-pass membrane protein</topology>
    </subcellularLocation>
</comment>
<organism evidence="8 9">
    <name type="scientific">Ethanoligenens harbinense (strain DSM 18485 / JCM 12961 / CGMCC 1.5033 / YUAN-3)</name>
    <dbReference type="NCBI Taxonomy" id="663278"/>
    <lineage>
        <taxon>Bacteria</taxon>
        <taxon>Bacillati</taxon>
        <taxon>Bacillota</taxon>
        <taxon>Clostridia</taxon>
        <taxon>Eubacteriales</taxon>
        <taxon>Oscillospiraceae</taxon>
        <taxon>Ethanoligenens</taxon>
    </lineage>
</organism>
<feature type="transmembrane region" description="Helical" evidence="6">
    <location>
        <begin position="322"/>
        <end position="339"/>
    </location>
</feature>
<feature type="transmembrane region" description="Helical" evidence="6">
    <location>
        <begin position="106"/>
        <end position="128"/>
    </location>
</feature>
<feature type="transmembrane region" description="Helical" evidence="6">
    <location>
        <begin position="388"/>
        <end position="408"/>
    </location>
</feature>
<feature type="transmembrane region" description="Helical" evidence="6">
    <location>
        <begin position="298"/>
        <end position="316"/>
    </location>
</feature>
<evidence type="ECO:0000256" key="6">
    <source>
        <dbReference type="SAM" id="Phobius"/>
    </source>
</evidence>
<feature type="transmembrane region" description="Helical" evidence="6">
    <location>
        <begin position="54"/>
        <end position="76"/>
    </location>
</feature>
<gene>
    <name evidence="8" type="ordered locus">Ethha_2101</name>
</gene>
<accession>E6U3L8</accession>
<reference evidence="8 9" key="1">
    <citation type="submission" date="2010-12" db="EMBL/GenBank/DDBJ databases">
        <title>Complete sequence of Ethanoligenens harbinense YUAN-3.</title>
        <authorList>
            <person name="Lucas S."/>
            <person name="Copeland A."/>
            <person name="Lapidus A."/>
            <person name="Cheng J.-F."/>
            <person name="Bruce D."/>
            <person name="Goodwin L."/>
            <person name="Pitluck S."/>
            <person name="Chertkov O."/>
            <person name="Misra M."/>
            <person name="Detter J.C."/>
            <person name="Han C."/>
            <person name="Tapia R."/>
            <person name="Land M."/>
            <person name="Hauser L."/>
            <person name="Jeffries C."/>
            <person name="Kyrpides N."/>
            <person name="Ivanova N."/>
            <person name="Mikhailova N."/>
            <person name="Wang A."/>
            <person name="Mouttaki H."/>
            <person name="He Z."/>
            <person name="Zhou J."/>
            <person name="Hemme C.L."/>
            <person name="Woyke T."/>
        </authorList>
    </citation>
    <scope>NUCLEOTIDE SEQUENCE [LARGE SCALE GENOMIC DNA]</scope>
    <source>
        <strain evidence="9">DSM 18485 / JCM 12961 / CGMCC 1.5033 / YUAN-3</strain>
    </source>
</reference>
<dbReference type="PROSITE" id="PS50850">
    <property type="entry name" value="MFS"/>
    <property type="match status" value="1"/>
</dbReference>
<sequence length="432" mass="47556">MKQKLNKVEWSWALYDVAFSAFAILSTAFLPILMKLAGKPDGLSNALTTAHWGYLQSFSTLALALLAPVLGAIADFKGKKRQMFIFFFVVALCSLGAMLLTNNYTILLLVNFLCAIGYSGTNIVYDAYLVDVTTNEKMNLLSSMGFAVGYAGRCLPYLVGIVLYGTLPFGITAITAIKISIGITLVWWLVFTIPFLRNVRQLYGREDRPAHLVSQSFGSIWATLKKIVREKNMGFFLLAYFFYIDGVNTMISMTSDFGYDVGISVTTMALALLVTQIIAAPSVLLFERIARRVTTKNVLLIAIGVFTAICTYALFLKSAWQFWVMAIATGLVLGTIQALSRSYFGRMIPDKNRNNEYFGFFNVLARYSAILGPLMLSLFTLLTGSSRYGVASIDVLFAVGFILLLRFVPNIDTASKGKTTGVQAAPVPTEAE</sequence>
<feature type="transmembrane region" description="Helical" evidence="6">
    <location>
        <begin position="171"/>
        <end position="196"/>
    </location>
</feature>
<feature type="transmembrane region" description="Helical" evidence="6">
    <location>
        <begin position="12"/>
        <end position="34"/>
    </location>
</feature>
<feature type="domain" description="Major facilitator superfamily (MFS) profile" evidence="7">
    <location>
        <begin position="227"/>
        <end position="432"/>
    </location>
</feature>
<evidence type="ECO:0000256" key="4">
    <source>
        <dbReference type="ARBA" id="ARBA00022989"/>
    </source>
</evidence>
<evidence type="ECO:0000313" key="9">
    <source>
        <dbReference type="Proteomes" id="UP000001551"/>
    </source>
</evidence>
<dbReference type="STRING" id="663278.Ethha_2101"/>
<evidence type="ECO:0000256" key="3">
    <source>
        <dbReference type="ARBA" id="ARBA00022692"/>
    </source>
</evidence>
<dbReference type="PANTHER" id="PTHR23519:SF1">
    <property type="entry name" value="AUTOPHAGY-RELATED PROTEIN 22"/>
    <property type="match status" value="1"/>
</dbReference>
<keyword evidence="2" id="KW-0813">Transport</keyword>
<keyword evidence="5 6" id="KW-0472">Membrane</keyword>
<dbReference type="PANTHER" id="PTHR23519">
    <property type="entry name" value="AUTOPHAGY-RELATED PROTEIN 22"/>
    <property type="match status" value="1"/>
</dbReference>
<dbReference type="HOGENOM" id="CLU_017518_3_0_9"/>
<keyword evidence="9" id="KW-1185">Reference proteome</keyword>
<evidence type="ECO:0000256" key="2">
    <source>
        <dbReference type="ARBA" id="ARBA00022448"/>
    </source>
</evidence>
<dbReference type="RefSeq" id="WP_013485966.1">
    <property type="nucleotide sequence ID" value="NC_014828.1"/>
</dbReference>
<dbReference type="GO" id="GO:0022857">
    <property type="term" value="F:transmembrane transporter activity"/>
    <property type="evidence" value="ECO:0007669"/>
    <property type="project" value="InterPro"/>
</dbReference>
<evidence type="ECO:0000256" key="5">
    <source>
        <dbReference type="ARBA" id="ARBA00023136"/>
    </source>
</evidence>
<feature type="transmembrane region" description="Helical" evidence="6">
    <location>
        <begin position="360"/>
        <end position="382"/>
    </location>
</feature>
<dbReference type="Proteomes" id="UP000001551">
    <property type="component" value="Chromosome"/>
</dbReference>
<evidence type="ECO:0000313" key="8">
    <source>
        <dbReference type="EMBL" id="ADU27618.1"/>
    </source>
</evidence>
<dbReference type="EMBL" id="CP002400">
    <property type="protein sequence ID" value="ADU27618.1"/>
    <property type="molecule type" value="Genomic_DNA"/>
</dbReference>
<dbReference type="InterPro" id="IPR036259">
    <property type="entry name" value="MFS_trans_sf"/>
</dbReference>
<dbReference type="GO" id="GO:0005886">
    <property type="term" value="C:plasma membrane"/>
    <property type="evidence" value="ECO:0007669"/>
    <property type="project" value="UniProtKB-SubCell"/>
</dbReference>
<evidence type="ECO:0000259" key="7">
    <source>
        <dbReference type="PROSITE" id="PS50850"/>
    </source>
</evidence>
<dbReference type="AlphaFoldDB" id="E6U3L8"/>
<dbReference type="Pfam" id="PF11700">
    <property type="entry name" value="ATG22"/>
    <property type="match status" value="2"/>
</dbReference>
<dbReference type="InterPro" id="IPR050495">
    <property type="entry name" value="ATG22/LtaA_families"/>
</dbReference>
<dbReference type="KEGG" id="eha:Ethha_2101"/>
<keyword evidence="3 6" id="KW-0812">Transmembrane</keyword>
<dbReference type="Gene3D" id="1.20.1250.20">
    <property type="entry name" value="MFS general substrate transporter like domains"/>
    <property type="match status" value="1"/>
</dbReference>
<proteinExistence type="predicted"/>
<dbReference type="InterPro" id="IPR020846">
    <property type="entry name" value="MFS_dom"/>
</dbReference>
<feature type="transmembrane region" description="Helical" evidence="6">
    <location>
        <begin position="140"/>
        <end position="165"/>
    </location>
</feature>
<evidence type="ECO:0000256" key="1">
    <source>
        <dbReference type="ARBA" id="ARBA00004651"/>
    </source>
</evidence>